<evidence type="ECO:0000256" key="2">
    <source>
        <dbReference type="ARBA" id="ARBA00023315"/>
    </source>
</evidence>
<evidence type="ECO:0000256" key="1">
    <source>
        <dbReference type="ARBA" id="ARBA00022679"/>
    </source>
</evidence>
<dbReference type="PANTHER" id="PTHR43420">
    <property type="entry name" value="ACETYLTRANSFERASE"/>
    <property type="match status" value="1"/>
</dbReference>
<organism evidence="4 5">
    <name type="scientific">Candidatus Nealsonbacteria bacterium CG23_combo_of_CG06-09_8_20_14_all_38_19</name>
    <dbReference type="NCBI Taxonomy" id="1974721"/>
    <lineage>
        <taxon>Bacteria</taxon>
        <taxon>Candidatus Nealsoniibacteriota</taxon>
    </lineage>
</organism>
<evidence type="ECO:0000313" key="4">
    <source>
        <dbReference type="EMBL" id="PIP23989.1"/>
    </source>
</evidence>
<dbReference type="Gene3D" id="3.40.630.30">
    <property type="match status" value="1"/>
</dbReference>
<dbReference type="PROSITE" id="PS51186">
    <property type="entry name" value="GNAT"/>
    <property type="match status" value="1"/>
</dbReference>
<dbReference type="InterPro" id="IPR000182">
    <property type="entry name" value="GNAT_dom"/>
</dbReference>
<gene>
    <name evidence="4" type="ORF">COX36_00195</name>
</gene>
<dbReference type="PANTHER" id="PTHR43420:SF47">
    <property type="entry name" value="N-ACETYLTRANSFERASE DOMAIN-CONTAINING PROTEIN"/>
    <property type="match status" value="1"/>
</dbReference>
<dbReference type="InterPro" id="IPR050680">
    <property type="entry name" value="YpeA/RimI_acetyltransf"/>
</dbReference>
<evidence type="ECO:0000313" key="5">
    <source>
        <dbReference type="Proteomes" id="UP000230273"/>
    </source>
</evidence>
<sequence length="244" mass="27914">MAADGLIFAKERQKRKNLILISPASSDENRIGAYFLRLASIEIIDFLFGLGNPTRTIKAVAKFFERKSNEFSFEFVDFARINGRPVGALLSYPAKIGKDFVLPMIFQSFGVYSPLELPRFFWRVLPVSNINEQMAEDHQYYISYLAVLPDFQNQGIGTCLMEYAERKAIASGFSECAICVLFENERARRLYERLGYEIVGIIESRYLKTHLEIKGICRMVKRLTRITVPTIQGVSLEEPEFLPA</sequence>
<dbReference type="SUPFAM" id="SSF55729">
    <property type="entry name" value="Acyl-CoA N-acyltransferases (Nat)"/>
    <property type="match status" value="1"/>
</dbReference>
<keyword evidence="1" id="KW-0808">Transferase</keyword>
<comment type="caution">
    <text evidence="4">The sequence shown here is derived from an EMBL/GenBank/DDBJ whole genome shotgun (WGS) entry which is preliminary data.</text>
</comment>
<dbReference type="AlphaFoldDB" id="A0A2G9YXU1"/>
<dbReference type="InterPro" id="IPR016181">
    <property type="entry name" value="Acyl_CoA_acyltransferase"/>
</dbReference>
<reference evidence="4 5" key="1">
    <citation type="submission" date="2017-09" db="EMBL/GenBank/DDBJ databases">
        <title>Depth-based differentiation of microbial function through sediment-hosted aquifers and enrichment of novel symbionts in the deep terrestrial subsurface.</title>
        <authorList>
            <person name="Probst A.J."/>
            <person name="Ladd B."/>
            <person name="Jarett J.K."/>
            <person name="Geller-Mcgrath D.E."/>
            <person name="Sieber C.M."/>
            <person name="Emerson J.B."/>
            <person name="Anantharaman K."/>
            <person name="Thomas B.C."/>
            <person name="Malmstrom R."/>
            <person name="Stieglmeier M."/>
            <person name="Klingl A."/>
            <person name="Woyke T."/>
            <person name="Ryan C.M."/>
            <person name="Banfield J.F."/>
        </authorList>
    </citation>
    <scope>NUCLEOTIDE SEQUENCE [LARGE SCALE GENOMIC DNA]</scope>
    <source>
        <strain evidence="4">CG23_combo_of_CG06-09_8_20_14_all_38_19</strain>
    </source>
</reference>
<dbReference type="Proteomes" id="UP000230273">
    <property type="component" value="Unassembled WGS sequence"/>
</dbReference>
<dbReference type="CDD" id="cd04301">
    <property type="entry name" value="NAT_SF"/>
    <property type="match status" value="1"/>
</dbReference>
<feature type="domain" description="N-acetyltransferase" evidence="3">
    <location>
        <begin position="34"/>
        <end position="224"/>
    </location>
</feature>
<name>A0A2G9YXU1_9BACT</name>
<dbReference type="EMBL" id="PCRP01000004">
    <property type="protein sequence ID" value="PIP23989.1"/>
    <property type="molecule type" value="Genomic_DNA"/>
</dbReference>
<protein>
    <recommendedName>
        <fullName evidence="3">N-acetyltransferase domain-containing protein</fullName>
    </recommendedName>
</protein>
<evidence type="ECO:0000259" key="3">
    <source>
        <dbReference type="PROSITE" id="PS51186"/>
    </source>
</evidence>
<proteinExistence type="predicted"/>
<dbReference type="GO" id="GO:0016747">
    <property type="term" value="F:acyltransferase activity, transferring groups other than amino-acyl groups"/>
    <property type="evidence" value="ECO:0007669"/>
    <property type="project" value="InterPro"/>
</dbReference>
<keyword evidence="2" id="KW-0012">Acyltransferase</keyword>
<dbReference type="Pfam" id="PF00583">
    <property type="entry name" value="Acetyltransf_1"/>
    <property type="match status" value="1"/>
</dbReference>
<accession>A0A2G9YXU1</accession>